<gene>
    <name evidence="9" type="ORF">C665_02862</name>
</gene>
<feature type="transmembrane region" description="Helical" evidence="6">
    <location>
        <begin position="197"/>
        <end position="230"/>
    </location>
</feature>
<dbReference type="Pfam" id="PF19358">
    <property type="entry name" value="DUF5935"/>
    <property type="match status" value="1"/>
</dbReference>
<feature type="compositionally biased region" description="Polar residues" evidence="5">
    <location>
        <begin position="424"/>
        <end position="443"/>
    </location>
</feature>
<evidence type="ECO:0000256" key="6">
    <source>
        <dbReference type="SAM" id="Phobius"/>
    </source>
</evidence>
<name>N6Z0N8_THASP</name>
<dbReference type="GO" id="GO:0016020">
    <property type="term" value="C:membrane"/>
    <property type="evidence" value="ECO:0007669"/>
    <property type="project" value="UniProtKB-SubCell"/>
</dbReference>
<feature type="transmembrane region" description="Helical" evidence="6">
    <location>
        <begin position="43"/>
        <end position="64"/>
    </location>
</feature>
<organism evidence="9 10">
    <name type="scientific">Thauera aminoaromatica S2</name>
    <dbReference type="NCBI Taxonomy" id="1234381"/>
    <lineage>
        <taxon>Bacteria</taxon>
        <taxon>Pseudomonadati</taxon>
        <taxon>Pseudomonadota</taxon>
        <taxon>Betaproteobacteria</taxon>
        <taxon>Rhodocyclales</taxon>
        <taxon>Zoogloeaceae</taxon>
        <taxon>Thauera</taxon>
    </lineage>
</organism>
<dbReference type="InterPro" id="IPR017528">
    <property type="entry name" value="CHP03097O-antigen_lig-rel"/>
</dbReference>
<feature type="transmembrane region" description="Helical" evidence="6">
    <location>
        <begin position="356"/>
        <end position="375"/>
    </location>
</feature>
<feature type="transmembrane region" description="Helical" evidence="6">
    <location>
        <begin position="76"/>
        <end position="94"/>
    </location>
</feature>
<dbReference type="EMBL" id="AMXD01000008">
    <property type="protein sequence ID" value="ENO88187.1"/>
    <property type="molecule type" value="Genomic_DNA"/>
</dbReference>
<evidence type="ECO:0000256" key="4">
    <source>
        <dbReference type="ARBA" id="ARBA00023136"/>
    </source>
</evidence>
<dbReference type="PANTHER" id="PTHR37422:SF13">
    <property type="entry name" value="LIPOPOLYSACCHARIDE BIOSYNTHESIS PROTEIN PA4999-RELATED"/>
    <property type="match status" value="1"/>
</dbReference>
<keyword evidence="4 6" id="KW-0472">Membrane</keyword>
<evidence type="ECO:0000256" key="5">
    <source>
        <dbReference type="SAM" id="MobiDB-lite"/>
    </source>
</evidence>
<comment type="subcellular location">
    <subcellularLocation>
        <location evidence="1">Membrane</location>
        <topology evidence="1">Multi-pass membrane protein</topology>
    </subcellularLocation>
</comment>
<feature type="region of interest" description="Disordered" evidence="5">
    <location>
        <begin position="407"/>
        <end position="457"/>
    </location>
</feature>
<feature type="transmembrane region" description="Helical" evidence="6">
    <location>
        <begin position="277"/>
        <end position="299"/>
    </location>
</feature>
<dbReference type="PANTHER" id="PTHR37422">
    <property type="entry name" value="TEICHURONIC ACID BIOSYNTHESIS PROTEIN TUAE"/>
    <property type="match status" value="1"/>
</dbReference>
<dbReference type="Pfam" id="PF04932">
    <property type="entry name" value="Wzy_C"/>
    <property type="match status" value="1"/>
</dbReference>
<feature type="transmembrane region" description="Helical" evidence="6">
    <location>
        <begin position="236"/>
        <end position="253"/>
    </location>
</feature>
<feature type="transmembrane region" description="Helical" evidence="6">
    <location>
        <begin position="106"/>
        <end position="121"/>
    </location>
</feature>
<feature type="transmembrane region" description="Helical" evidence="6">
    <location>
        <begin position="169"/>
        <end position="185"/>
    </location>
</feature>
<evidence type="ECO:0000256" key="2">
    <source>
        <dbReference type="ARBA" id="ARBA00022692"/>
    </source>
</evidence>
<keyword evidence="3 6" id="KW-1133">Transmembrane helix</keyword>
<feature type="domain" description="DUF5935" evidence="8">
    <location>
        <begin position="1"/>
        <end position="156"/>
    </location>
</feature>
<dbReference type="NCBIfam" id="TIGR03097">
    <property type="entry name" value="PEP_O_lig_1"/>
    <property type="match status" value="1"/>
</dbReference>
<dbReference type="AlphaFoldDB" id="N6Z0N8"/>
<dbReference type="InterPro" id="IPR045979">
    <property type="entry name" value="DUF5935"/>
</dbReference>
<dbReference type="RefSeq" id="WP_004299613.1">
    <property type="nucleotide sequence ID" value="NZ_AMXD01000008.1"/>
</dbReference>
<dbReference type="Proteomes" id="UP000013042">
    <property type="component" value="Unassembled WGS sequence"/>
</dbReference>
<evidence type="ECO:0000259" key="7">
    <source>
        <dbReference type="Pfam" id="PF04932"/>
    </source>
</evidence>
<feature type="transmembrane region" description="Helical" evidence="6">
    <location>
        <begin position="319"/>
        <end position="335"/>
    </location>
</feature>
<dbReference type="InterPro" id="IPR007016">
    <property type="entry name" value="O-antigen_ligase-rel_domated"/>
</dbReference>
<evidence type="ECO:0000256" key="3">
    <source>
        <dbReference type="ARBA" id="ARBA00022989"/>
    </source>
</evidence>
<sequence>MRDLIVTLAVFGTLPFILRYPWIGILAWSWLSYMNPHRMAWGFSTSMPFAFMVALATFVGILFSREKKEIVWSRETWLMLVFTGWMFLTTAFSWYPGLAWPQWDKVWRIMLMTYVTLMLIRDRDRVHWLVVVIAFSLAFYGVKGGIFVLTGGSGNNVRGPGGSFIEDRNSIGLALLMTVPLLWYIRLQLKVAWQRLGLLAMSVLTLIAVIGTHSRGALVGLGAMGVFFLLKARNRLGVLIGIIPVVLVVFYVMPPEWFERMHTIQTYDEDGSAQGRIYAWGNAVYIANSSLLGGGFRAVTGFGGTDSHSNWFGTLGEQGWPGLVMFVLLHIFTWRSATQIIRMVKPHKELTWARDLAAMIQVSLIGYMSAGSFLGLQYFDLFYHLIVIIVAVRAMLEKELAGQFPTAAPSTLGHRKTPPMTARSLGTTTPPASTGLRSQELARSQSSSSTSTQIITP</sequence>
<evidence type="ECO:0000256" key="1">
    <source>
        <dbReference type="ARBA" id="ARBA00004141"/>
    </source>
</evidence>
<feature type="compositionally biased region" description="Low complexity" evidence="5">
    <location>
        <begin position="444"/>
        <end position="457"/>
    </location>
</feature>
<accession>N6Z0N8</accession>
<evidence type="ECO:0000313" key="9">
    <source>
        <dbReference type="EMBL" id="ENO88187.1"/>
    </source>
</evidence>
<evidence type="ECO:0000313" key="10">
    <source>
        <dbReference type="Proteomes" id="UP000013042"/>
    </source>
</evidence>
<keyword evidence="2 6" id="KW-0812">Transmembrane</keyword>
<feature type="domain" description="O-antigen ligase-related" evidence="7">
    <location>
        <begin position="201"/>
        <end position="327"/>
    </location>
</feature>
<feature type="transmembrane region" description="Helical" evidence="6">
    <location>
        <begin position="128"/>
        <end position="149"/>
    </location>
</feature>
<reference evidence="9 10" key="1">
    <citation type="submission" date="2012-09" db="EMBL/GenBank/DDBJ databases">
        <title>Draft Genome Sequences of 6 Strains from Genus Thauera.</title>
        <authorList>
            <person name="Liu B."/>
            <person name="Shapleigh J.P."/>
            <person name="Frostegard A.H."/>
        </authorList>
    </citation>
    <scope>NUCLEOTIDE SEQUENCE [LARGE SCALE GENOMIC DNA]</scope>
    <source>
        <strain evidence="9 10">S2</strain>
    </source>
</reference>
<evidence type="ECO:0000259" key="8">
    <source>
        <dbReference type="Pfam" id="PF19358"/>
    </source>
</evidence>
<comment type="caution">
    <text evidence="9">The sequence shown here is derived from an EMBL/GenBank/DDBJ whole genome shotgun (WGS) entry which is preliminary data.</text>
</comment>
<protein>
    <submittedName>
        <fullName evidence="9">Wzy family polymerase</fullName>
    </submittedName>
</protein>
<dbReference type="InterPro" id="IPR051533">
    <property type="entry name" value="WaaL-like"/>
</dbReference>
<proteinExistence type="predicted"/>